<keyword evidence="2" id="KW-0347">Helicase</keyword>
<dbReference type="InterPro" id="IPR024432">
    <property type="entry name" value="Put_RecE_PDDEXK-like_dom"/>
</dbReference>
<organism evidence="5 6">
    <name type="scientific">Periweissella fabaria</name>
    <dbReference type="NCBI Taxonomy" id="546157"/>
    <lineage>
        <taxon>Bacteria</taxon>
        <taxon>Bacillati</taxon>
        <taxon>Bacillota</taxon>
        <taxon>Bacilli</taxon>
        <taxon>Lactobacillales</taxon>
        <taxon>Lactobacillaceae</taxon>
        <taxon>Periweissella</taxon>
    </lineage>
</organism>
<accession>A0ABM8Z3T9</accession>
<evidence type="ECO:0000256" key="2">
    <source>
        <dbReference type="ARBA" id="ARBA00022806"/>
    </source>
</evidence>
<dbReference type="Proteomes" id="UP000789707">
    <property type="component" value="Unassembled WGS sequence"/>
</dbReference>
<sequence length="268" mass="31174">MTQTPTKLTAENYYEKTTDFQYMSFSIFKNFLQNEAAALADLKGEYKWFDNDTALLMGNYLHSYFESPEAHAAFINEHPEILSSRGSTKGQLKTEYKKCEAMIKRLEADDMFVNMLAGTERETIITGEIDGVLWKGKTDALNVEDGYFIDFKTVKDLDGDCTIWQDGQKQHFIHARKYDMQMAIYQELLRQTYGKDFMPIIWAVSKEETPIARMFSPSQMSMDEALEKVKFSQKHIKQIIDGEVKPRMSADDSRYFKAHFRVNEIEFV</sequence>
<dbReference type="Gene3D" id="3.90.320.10">
    <property type="match status" value="1"/>
</dbReference>
<comment type="caution">
    <text evidence="5">The sequence shown here is derived from an EMBL/GenBank/DDBJ whole genome shotgun (WGS) entry which is preliminary data.</text>
</comment>
<protein>
    <recommendedName>
        <fullName evidence="4">Putative exodeoxyribonuclease 8 PDDEXK-like domain-containing protein</fullName>
    </recommendedName>
</protein>
<keyword evidence="3" id="KW-0067">ATP-binding</keyword>
<reference evidence="5 6" key="1">
    <citation type="submission" date="2021-11" db="EMBL/GenBank/DDBJ databases">
        <authorList>
            <person name="Depoorter E."/>
        </authorList>
    </citation>
    <scope>NUCLEOTIDE SEQUENCE [LARGE SCALE GENOMIC DNA]</scope>
    <source>
        <strain evidence="5 6">LMG 24289</strain>
    </source>
</reference>
<dbReference type="Pfam" id="PF12684">
    <property type="entry name" value="DUF3799"/>
    <property type="match status" value="1"/>
</dbReference>
<name>A0ABM8Z3T9_9LACO</name>
<keyword evidence="1" id="KW-0547">Nucleotide-binding</keyword>
<feature type="domain" description="Putative exodeoxyribonuclease 8 PDDEXK-like" evidence="4">
    <location>
        <begin position="24"/>
        <end position="249"/>
    </location>
</feature>
<dbReference type="InterPro" id="IPR011604">
    <property type="entry name" value="PDDEXK-like_dom_sf"/>
</dbReference>
<evidence type="ECO:0000313" key="6">
    <source>
        <dbReference type="Proteomes" id="UP000789707"/>
    </source>
</evidence>
<dbReference type="RefSeq" id="WP_230096013.1">
    <property type="nucleotide sequence ID" value="NZ_CAKKNS010000001.1"/>
</dbReference>
<proteinExistence type="predicted"/>
<keyword evidence="6" id="KW-1185">Reference proteome</keyword>
<gene>
    <name evidence="5" type="ORF">WFA24289_00240</name>
</gene>
<evidence type="ECO:0000256" key="1">
    <source>
        <dbReference type="ARBA" id="ARBA00022741"/>
    </source>
</evidence>
<keyword evidence="2" id="KW-0378">Hydrolase</keyword>
<evidence type="ECO:0000259" key="4">
    <source>
        <dbReference type="Pfam" id="PF12684"/>
    </source>
</evidence>
<dbReference type="EMBL" id="CAKKNS010000001">
    <property type="protein sequence ID" value="CAH0415942.1"/>
    <property type="molecule type" value="Genomic_DNA"/>
</dbReference>
<evidence type="ECO:0000256" key="3">
    <source>
        <dbReference type="ARBA" id="ARBA00022840"/>
    </source>
</evidence>
<evidence type="ECO:0000313" key="5">
    <source>
        <dbReference type="EMBL" id="CAH0415942.1"/>
    </source>
</evidence>